<organism evidence="1 2">
    <name type="scientific">Roseovarius nubinhibens</name>
    <dbReference type="NCBI Taxonomy" id="314263"/>
    <lineage>
        <taxon>Bacteria</taxon>
        <taxon>Pseudomonadati</taxon>
        <taxon>Pseudomonadota</taxon>
        <taxon>Alphaproteobacteria</taxon>
        <taxon>Rhodobacterales</taxon>
        <taxon>Roseobacteraceae</taxon>
        <taxon>Roseovarius</taxon>
    </lineage>
</organism>
<protein>
    <submittedName>
        <fullName evidence="1">Cytosine deaminase</fullName>
        <ecNumber evidence="1">3.5.4.1</ecNumber>
    </submittedName>
</protein>
<gene>
    <name evidence="1" type="ORF">DCS45_13020</name>
</gene>
<feature type="non-terminal residue" evidence="1">
    <location>
        <position position="43"/>
    </location>
</feature>
<reference evidence="1 2" key="1">
    <citation type="journal article" date="2018" name="Nat. Biotechnol.">
        <title>A standardized bacterial taxonomy based on genome phylogeny substantially revises the tree of life.</title>
        <authorList>
            <person name="Parks D.H."/>
            <person name="Chuvochina M."/>
            <person name="Waite D.W."/>
            <person name="Rinke C."/>
            <person name="Skarshewski A."/>
            <person name="Chaumeil P.A."/>
            <person name="Hugenholtz P."/>
        </authorList>
    </citation>
    <scope>NUCLEOTIDE SEQUENCE [LARGE SCALE GENOMIC DNA]</scope>
    <source>
        <strain evidence="1">UBA9169</strain>
    </source>
</reference>
<sequence length="43" mass="4246">MAEFDILVTGGTLPDGRVADIGITGDRIAALGDLSGSTAGEVI</sequence>
<dbReference type="InterPro" id="IPR011059">
    <property type="entry name" value="Metal-dep_hydrolase_composite"/>
</dbReference>
<comment type="caution">
    <text evidence="1">The sequence shown here is derived from an EMBL/GenBank/DDBJ whole genome shotgun (WGS) entry which is preliminary data.</text>
</comment>
<keyword evidence="1" id="KW-0378">Hydrolase</keyword>
<evidence type="ECO:0000313" key="2">
    <source>
        <dbReference type="Proteomes" id="UP000264719"/>
    </source>
</evidence>
<name>A0A348WE17_9RHOB</name>
<dbReference type="Gene3D" id="2.30.40.10">
    <property type="entry name" value="Urease, subunit C, domain 1"/>
    <property type="match status" value="1"/>
</dbReference>
<dbReference type="Proteomes" id="UP000264719">
    <property type="component" value="Unassembled WGS sequence"/>
</dbReference>
<dbReference type="GO" id="GO:0004131">
    <property type="term" value="F:cytosine deaminase activity"/>
    <property type="evidence" value="ECO:0007669"/>
    <property type="project" value="UniProtKB-EC"/>
</dbReference>
<proteinExistence type="predicted"/>
<dbReference type="AlphaFoldDB" id="A0A348WE17"/>
<dbReference type="SUPFAM" id="SSF51338">
    <property type="entry name" value="Composite domain of metallo-dependent hydrolases"/>
    <property type="match status" value="1"/>
</dbReference>
<dbReference type="EC" id="3.5.4.1" evidence="1"/>
<evidence type="ECO:0000313" key="1">
    <source>
        <dbReference type="EMBL" id="HAR52779.1"/>
    </source>
</evidence>
<dbReference type="EMBL" id="DMVW01000124">
    <property type="protein sequence ID" value="HAR52779.1"/>
    <property type="molecule type" value="Genomic_DNA"/>
</dbReference>
<accession>A0A348WE17</accession>